<dbReference type="Proteomes" id="UP000783686">
    <property type="component" value="Unassembled WGS sequence"/>
</dbReference>
<evidence type="ECO:0000313" key="3">
    <source>
        <dbReference type="Proteomes" id="UP000614601"/>
    </source>
</evidence>
<feature type="region of interest" description="Disordered" evidence="1">
    <location>
        <begin position="85"/>
        <end position="104"/>
    </location>
</feature>
<organism evidence="2 3">
    <name type="scientific">Bursaphelenchus okinawaensis</name>
    <dbReference type="NCBI Taxonomy" id="465554"/>
    <lineage>
        <taxon>Eukaryota</taxon>
        <taxon>Metazoa</taxon>
        <taxon>Ecdysozoa</taxon>
        <taxon>Nematoda</taxon>
        <taxon>Chromadorea</taxon>
        <taxon>Rhabditida</taxon>
        <taxon>Tylenchina</taxon>
        <taxon>Tylenchomorpha</taxon>
        <taxon>Aphelenchoidea</taxon>
        <taxon>Aphelenchoididae</taxon>
        <taxon>Bursaphelenchus</taxon>
    </lineage>
</organism>
<evidence type="ECO:0000256" key="1">
    <source>
        <dbReference type="SAM" id="MobiDB-lite"/>
    </source>
</evidence>
<dbReference type="Proteomes" id="UP000614601">
    <property type="component" value="Unassembled WGS sequence"/>
</dbReference>
<evidence type="ECO:0000313" key="2">
    <source>
        <dbReference type="EMBL" id="CAD5205485.1"/>
    </source>
</evidence>
<feature type="compositionally biased region" description="Basic residues" evidence="1">
    <location>
        <begin position="85"/>
        <end position="100"/>
    </location>
</feature>
<reference evidence="2" key="1">
    <citation type="submission" date="2020-09" db="EMBL/GenBank/DDBJ databases">
        <authorList>
            <person name="Kikuchi T."/>
        </authorList>
    </citation>
    <scope>NUCLEOTIDE SEQUENCE</scope>
    <source>
        <strain evidence="2">SH1</strain>
    </source>
</reference>
<protein>
    <submittedName>
        <fullName evidence="2">Uncharacterized protein</fullName>
    </submittedName>
</protein>
<accession>A0A811JQJ0</accession>
<keyword evidence="3" id="KW-1185">Reference proteome</keyword>
<dbReference type="AlphaFoldDB" id="A0A811JQJ0"/>
<feature type="region of interest" description="Disordered" evidence="1">
    <location>
        <begin position="1"/>
        <end position="30"/>
    </location>
</feature>
<gene>
    <name evidence="2" type="ORF">BOKJ2_LOCUS169</name>
</gene>
<name>A0A811JQJ0_9BILA</name>
<dbReference type="EMBL" id="CAJFCW020000001">
    <property type="protein sequence ID" value="CAG9077634.1"/>
    <property type="molecule type" value="Genomic_DNA"/>
</dbReference>
<dbReference type="EMBL" id="CAJFDH010000001">
    <property type="protein sequence ID" value="CAD5205485.1"/>
    <property type="molecule type" value="Genomic_DNA"/>
</dbReference>
<feature type="compositionally biased region" description="Low complexity" evidence="1">
    <location>
        <begin position="7"/>
        <end position="26"/>
    </location>
</feature>
<sequence length="113" mass="12846">MSSTDNSLKSSRTSSGRSSPDSGIQSFDGDAKIDEICDKMNQTYENFEVKEEMAKTEDDTCTIEEFVDENASVIDNGNEETAKKLTKGYRRRQRRNRAKQRVSGTEWYSSNIL</sequence>
<proteinExistence type="predicted"/>
<comment type="caution">
    <text evidence="2">The sequence shown here is derived from an EMBL/GenBank/DDBJ whole genome shotgun (WGS) entry which is preliminary data.</text>
</comment>